<accession>A0ABP9U7G2</accession>
<dbReference type="InterPro" id="IPR028994">
    <property type="entry name" value="Integrin_alpha_N"/>
</dbReference>
<comment type="caution">
    <text evidence="2">The sequence shown here is derived from an EMBL/GenBank/DDBJ whole genome shotgun (WGS) entry which is preliminary data.</text>
</comment>
<feature type="chain" id="PRO_5046140054" description="VCBS repeat-containing protein" evidence="1">
    <location>
        <begin position="29"/>
        <end position="295"/>
    </location>
</feature>
<dbReference type="Proteomes" id="UP001423409">
    <property type="component" value="Unassembled WGS sequence"/>
</dbReference>
<name>A0ABP9U7G2_9DEIO</name>
<protein>
    <recommendedName>
        <fullName evidence="4">VCBS repeat-containing protein</fullName>
    </recommendedName>
</protein>
<evidence type="ECO:0000313" key="3">
    <source>
        <dbReference type="Proteomes" id="UP001423409"/>
    </source>
</evidence>
<evidence type="ECO:0000313" key="2">
    <source>
        <dbReference type="EMBL" id="GAA5438763.1"/>
    </source>
</evidence>
<reference evidence="2 3" key="1">
    <citation type="submission" date="2024-02" db="EMBL/GenBank/DDBJ databases">
        <title>Deinococcus caeni NBRC 101312.</title>
        <authorList>
            <person name="Ichikawa N."/>
            <person name="Katano-Makiyama Y."/>
            <person name="Hidaka K."/>
        </authorList>
    </citation>
    <scope>NUCLEOTIDE SEQUENCE [LARGE SCALE GENOMIC DNA]</scope>
    <source>
        <strain evidence="2 3">NBRC 101312</strain>
    </source>
</reference>
<feature type="signal peptide" evidence="1">
    <location>
        <begin position="1"/>
        <end position="28"/>
    </location>
</feature>
<dbReference type="SUPFAM" id="SSF69318">
    <property type="entry name" value="Integrin alpha N-terminal domain"/>
    <property type="match status" value="1"/>
</dbReference>
<dbReference type="EMBL" id="BAABQU010000002">
    <property type="protein sequence ID" value="GAA5438763.1"/>
    <property type="molecule type" value="Genomic_DNA"/>
</dbReference>
<keyword evidence="3" id="KW-1185">Reference proteome</keyword>
<proteinExistence type="predicted"/>
<evidence type="ECO:0000256" key="1">
    <source>
        <dbReference type="SAM" id="SignalP"/>
    </source>
</evidence>
<organism evidence="2 3">
    <name type="scientific">Deinococcus caeni</name>
    <dbReference type="NCBI Taxonomy" id="569127"/>
    <lineage>
        <taxon>Bacteria</taxon>
        <taxon>Thermotogati</taxon>
        <taxon>Deinococcota</taxon>
        <taxon>Deinococci</taxon>
        <taxon>Deinococcales</taxon>
        <taxon>Deinococcaceae</taxon>
        <taxon>Deinococcus</taxon>
    </lineage>
</organism>
<evidence type="ECO:0008006" key="4">
    <source>
        <dbReference type="Google" id="ProtNLM"/>
    </source>
</evidence>
<keyword evidence="1" id="KW-0732">Signal</keyword>
<dbReference type="RefSeq" id="WP_345440815.1">
    <property type="nucleotide sequence ID" value="NZ_BAABQU010000002.1"/>
</dbReference>
<sequence>MRASLRTPLLAGLLTLIPGTVHPGTAQATAPAGLHTVLAVMPGTPSADTPTAYLLGGWQGGRWLTATQTRPRLRGNEQYRRLAPGAAPTPLRAGGPAVSLGDPCEDTFEVPVPSLPRGLSVLAPATLNAQPRPVTELPTRNATYEGFVRDELIRRGIRSPQVTLTRLTRADLDGNGTQEVIIEARHFRESSGDFPPPTGQPGDYSLLLLRHVAAGRAVTTVLAAHVAPATPWNPESSDPMPMATQYRLAGVADLNGDGRMELVLHDAYYEGADFTVSEWTPAGLRPTPLDSGCGA</sequence>
<gene>
    <name evidence="2" type="ORF">Dcae01_00256</name>
</gene>